<accession>A0A554SFY2</accession>
<evidence type="ECO:0000256" key="1">
    <source>
        <dbReference type="ARBA" id="ARBA00043967"/>
    </source>
</evidence>
<sequence>MAASGLEPALELEHVESHLHPEPSYDVEAHPKPTGLEEIWRFTPLKRLRGLLDGPASAAKLALTEELPEGASLSAISRDEAKALGGIAPLDRLAALAVENAPEASLLSIDGELDAPVRLNWSGTASDQVVWGHTVVKVAPFAKATVLLDHVGSATYGSTVTYLVGDGAQLTVISLADWEDDAVHAVQNGVSVGRDAQVRFFEFTLGGDLVRSSTNVDYRGTGGSAELFGVYFADAGQHLEHRQFVDHTAPKTRSNVVYKGALQGQDAHTVWIGNVLIRKVAEGIETFEQNDNLVLTDGAKADSVPNLEIETGEIAGAGHASTTGRFDDEHLFYLQSRGIEETEARRLVVHGFFNDIIRRIGVEDLQERLTSAIEDELATVVGRLES</sequence>
<keyword evidence="4" id="KW-1185">Reference proteome</keyword>
<dbReference type="GO" id="GO:0016226">
    <property type="term" value="P:iron-sulfur cluster assembly"/>
    <property type="evidence" value="ECO:0007669"/>
    <property type="project" value="InterPro"/>
</dbReference>
<dbReference type="SUPFAM" id="SSF101960">
    <property type="entry name" value="Stabilizer of iron transporter SufD"/>
    <property type="match status" value="1"/>
</dbReference>
<dbReference type="InterPro" id="IPR000825">
    <property type="entry name" value="SUF_FeS_clus_asmbl_SufBD_core"/>
</dbReference>
<dbReference type="Pfam" id="PF01458">
    <property type="entry name" value="SUFBD_core"/>
    <property type="match status" value="1"/>
</dbReference>
<feature type="domain" description="SUF system FeS cluster assembly SufBD core" evidence="2">
    <location>
        <begin position="125"/>
        <end position="352"/>
    </location>
</feature>
<dbReference type="InterPro" id="IPR055346">
    <property type="entry name" value="Fe-S_cluster_assembly_SufBD"/>
</dbReference>
<dbReference type="PANTHER" id="PTHR43575:SF1">
    <property type="entry name" value="PROTEIN ABCI7, CHLOROPLASTIC"/>
    <property type="match status" value="1"/>
</dbReference>
<protein>
    <submittedName>
        <fullName evidence="3">Fe-S cluster assembly protein SufD</fullName>
    </submittedName>
</protein>
<dbReference type="Proteomes" id="UP000316988">
    <property type="component" value="Unassembled WGS sequence"/>
</dbReference>
<name>A0A554SFY2_9ACTN</name>
<dbReference type="AlphaFoldDB" id="A0A554SFY2"/>
<dbReference type="OrthoDB" id="9803529at2"/>
<proteinExistence type="inferred from homology"/>
<dbReference type="EMBL" id="VLNT01000003">
    <property type="protein sequence ID" value="TSD65236.1"/>
    <property type="molecule type" value="Genomic_DNA"/>
</dbReference>
<reference evidence="3 4" key="1">
    <citation type="submission" date="2019-07" db="EMBL/GenBank/DDBJ databases">
        <authorList>
            <person name="Zhao L.H."/>
        </authorList>
    </citation>
    <scope>NUCLEOTIDE SEQUENCE [LARGE SCALE GENOMIC DNA]</scope>
    <source>
        <strain evidence="3 4">Co35</strain>
    </source>
</reference>
<dbReference type="InterPro" id="IPR011542">
    <property type="entry name" value="SUF_FeS_clus_asmbl_SufD"/>
</dbReference>
<evidence type="ECO:0000313" key="3">
    <source>
        <dbReference type="EMBL" id="TSD65236.1"/>
    </source>
</evidence>
<gene>
    <name evidence="3" type="primary">sufD</name>
    <name evidence="3" type="ORF">FNM00_05920</name>
</gene>
<evidence type="ECO:0000259" key="2">
    <source>
        <dbReference type="Pfam" id="PF01458"/>
    </source>
</evidence>
<dbReference type="RefSeq" id="WP_143912377.1">
    <property type="nucleotide sequence ID" value="NZ_VLNT01000003.1"/>
</dbReference>
<comment type="caution">
    <text evidence="3">The sequence shown here is derived from an EMBL/GenBank/DDBJ whole genome shotgun (WGS) entry which is preliminary data.</text>
</comment>
<dbReference type="NCBIfam" id="TIGR01981">
    <property type="entry name" value="sufD"/>
    <property type="match status" value="1"/>
</dbReference>
<dbReference type="InterPro" id="IPR037284">
    <property type="entry name" value="SUF_FeS_clus_asmbl_SufBD_sf"/>
</dbReference>
<evidence type="ECO:0000313" key="4">
    <source>
        <dbReference type="Proteomes" id="UP000316988"/>
    </source>
</evidence>
<comment type="similarity">
    <text evidence="1">Belongs to the iron-sulfur cluster assembly SufBD family.</text>
</comment>
<dbReference type="PANTHER" id="PTHR43575">
    <property type="entry name" value="PROTEIN ABCI7, CHLOROPLASTIC"/>
    <property type="match status" value="1"/>
</dbReference>
<organism evidence="3 4">
    <name type="scientific">Aeromicrobium piscarium</name>
    <dbReference type="NCBI Taxonomy" id="2590901"/>
    <lineage>
        <taxon>Bacteria</taxon>
        <taxon>Bacillati</taxon>
        <taxon>Actinomycetota</taxon>
        <taxon>Actinomycetes</taxon>
        <taxon>Propionibacteriales</taxon>
        <taxon>Nocardioidaceae</taxon>
        <taxon>Aeromicrobium</taxon>
    </lineage>
</organism>